<dbReference type="EMBL" id="JAUKUD010000004">
    <property type="protein sequence ID" value="KAK0746288.1"/>
    <property type="molecule type" value="Genomic_DNA"/>
</dbReference>
<protein>
    <submittedName>
        <fullName evidence="2">Uncharacterized protein</fullName>
    </submittedName>
</protein>
<organism evidence="2 3">
    <name type="scientific">Schizothecium vesticola</name>
    <dbReference type="NCBI Taxonomy" id="314040"/>
    <lineage>
        <taxon>Eukaryota</taxon>
        <taxon>Fungi</taxon>
        <taxon>Dikarya</taxon>
        <taxon>Ascomycota</taxon>
        <taxon>Pezizomycotina</taxon>
        <taxon>Sordariomycetes</taxon>
        <taxon>Sordariomycetidae</taxon>
        <taxon>Sordariales</taxon>
        <taxon>Schizotheciaceae</taxon>
        <taxon>Schizothecium</taxon>
    </lineage>
</organism>
<comment type="caution">
    <text evidence="2">The sequence shown here is derived from an EMBL/GenBank/DDBJ whole genome shotgun (WGS) entry which is preliminary data.</text>
</comment>
<feature type="region of interest" description="Disordered" evidence="1">
    <location>
        <begin position="14"/>
        <end position="45"/>
    </location>
</feature>
<reference evidence="2" key="1">
    <citation type="submission" date="2023-06" db="EMBL/GenBank/DDBJ databases">
        <title>Genome-scale phylogeny and comparative genomics of the fungal order Sordariales.</title>
        <authorList>
            <consortium name="Lawrence Berkeley National Laboratory"/>
            <person name="Hensen N."/>
            <person name="Bonometti L."/>
            <person name="Westerberg I."/>
            <person name="Brannstrom I.O."/>
            <person name="Guillou S."/>
            <person name="Cros-Aarteil S."/>
            <person name="Calhoun S."/>
            <person name="Haridas S."/>
            <person name="Kuo A."/>
            <person name="Mondo S."/>
            <person name="Pangilinan J."/>
            <person name="Riley R."/>
            <person name="LaButti K."/>
            <person name="Andreopoulos B."/>
            <person name="Lipzen A."/>
            <person name="Chen C."/>
            <person name="Yanf M."/>
            <person name="Daum C."/>
            <person name="Ng V."/>
            <person name="Clum A."/>
            <person name="Steindorff A."/>
            <person name="Ohm R."/>
            <person name="Martin F."/>
            <person name="Silar P."/>
            <person name="Natvig D."/>
            <person name="Lalanne C."/>
            <person name="Gautier V."/>
            <person name="Ament-velasquez S.L."/>
            <person name="Kruys A."/>
            <person name="Hutchinson M.I."/>
            <person name="Powell A.J."/>
            <person name="Barry K."/>
            <person name="Miller A.N."/>
            <person name="Grigoriev I.V."/>
            <person name="Debuchy R."/>
            <person name="Gladieux P."/>
            <person name="Thoren M.H."/>
            <person name="Johannesson H."/>
        </authorList>
    </citation>
    <scope>NUCLEOTIDE SEQUENCE</scope>
    <source>
        <strain evidence="2">SMH3187-1</strain>
    </source>
</reference>
<evidence type="ECO:0000313" key="3">
    <source>
        <dbReference type="Proteomes" id="UP001172155"/>
    </source>
</evidence>
<evidence type="ECO:0000313" key="2">
    <source>
        <dbReference type="EMBL" id="KAK0746288.1"/>
    </source>
</evidence>
<dbReference type="Proteomes" id="UP001172155">
    <property type="component" value="Unassembled WGS sequence"/>
</dbReference>
<keyword evidence="3" id="KW-1185">Reference proteome</keyword>
<evidence type="ECO:0000256" key="1">
    <source>
        <dbReference type="SAM" id="MobiDB-lite"/>
    </source>
</evidence>
<proteinExistence type="predicted"/>
<accession>A0AA40EVF4</accession>
<name>A0AA40EVF4_9PEZI</name>
<sequence>MLLASLLGRRRNCLGMSSRHASPRAPTSNSRSEEVHPHQHAPPPMMPGEVLGGFLDQETTCRASRSLLQDFGTQLMFLSRHLPVRHHSCAGTLHPVETSHPQKESACCIFQRQRPPAPQAAAPNPTQASFTTYGVLQPSTLFYIDFGQHGRGGKAHMVADGPITREVGISQAYYHRTAVLMLPGGLFNRQSRFGGLPGYHLAQTEAPVGMHPTKTARVHHPVPASALASTGWKAPAPLCPIPTNTSSPALYTPEGRGGWPTRMSPCLTPRSRGWSRHRRSPFHRESRVLEQKEGVVGSCVTLQAELSNGLERSW</sequence>
<gene>
    <name evidence="2" type="ORF">B0T18DRAFT_148430</name>
</gene>
<dbReference type="AlphaFoldDB" id="A0AA40EVF4"/>